<gene>
    <name evidence="3" type="ORF">OOJ09_31290</name>
</gene>
<dbReference type="Pfam" id="PF11181">
    <property type="entry name" value="YflT"/>
    <property type="match status" value="1"/>
</dbReference>
<proteinExistence type="predicted"/>
<comment type="caution">
    <text evidence="3">The sequence shown here is derived from an EMBL/GenBank/DDBJ whole genome shotgun (WGS) entry which is preliminary data.</text>
</comment>
<dbReference type="InterPro" id="IPR025889">
    <property type="entry name" value="GSP17M-like_dom"/>
</dbReference>
<dbReference type="Proteomes" id="UP001152178">
    <property type="component" value="Unassembled WGS sequence"/>
</dbReference>
<name>A0ABT4R4V8_9HYPH</name>
<dbReference type="PANTHER" id="PTHR36109:SF2">
    <property type="entry name" value="MEMBRANE PROTEIN"/>
    <property type="match status" value="1"/>
</dbReference>
<evidence type="ECO:0000313" key="4">
    <source>
        <dbReference type="Proteomes" id="UP001152178"/>
    </source>
</evidence>
<evidence type="ECO:0000313" key="3">
    <source>
        <dbReference type="EMBL" id="MCZ8548664.1"/>
    </source>
</evidence>
<sequence>MTKNDAVVAVFTDHRLAEAAVRKLAKSGLDMKHFSIVGKGYHTEEKVIGFYNTGDRVKFWGQNGAVWGGLWGLFFGGVFMTIPVVGPVMVLGHLAAMVFAVVEGAVVVGGLSALGAALFGLGIPKDSVIQYEDALKADGFLLVAHGPVEEMARAKTILETTEAVRLDLHQDVKDMAKLPADHEHHAVG</sequence>
<protein>
    <recommendedName>
        <fullName evidence="2">General stress protein 17M-like domain-containing protein</fullName>
    </recommendedName>
</protein>
<accession>A0ABT4R4V8</accession>
<organism evidence="3 4">
    <name type="scientific">Mesorhizobium qingshengii</name>
    <dbReference type="NCBI Taxonomy" id="1165689"/>
    <lineage>
        <taxon>Bacteria</taxon>
        <taxon>Pseudomonadati</taxon>
        <taxon>Pseudomonadota</taxon>
        <taxon>Alphaproteobacteria</taxon>
        <taxon>Hyphomicrobiales</taxon>
        <taxon>Phyllobacteriaceae</taxon>
        <taxon>Mesorhizobium</taxon>
    </lineage>
</organism>
<evidence type="ECO:0000256" key="1">
    <source>
        <dbReference type="SAM" id="Phobius"/>
    </source>
</evidence>
<evidence type="ECO:0000259" key="2">
    <source>
        <dbReference type="Pfam" id="PF11181"/>
    </source>
</evidence>
<feature type="transmembrane region" description="Helical" evidence="1">
    <location>
        <begin position="65"/>
        <end position="90"/>
    </location>
</feature>
<reference evidence="3" key="1">
    <citation type="submission" date="2022-11" db="EMBL/GenBank/DDBJ databases">
        <authorList>
            <person name="Coimbra C."/>
        </authorList>
    </citation>
    <scope>NUCLEOTIDE SEQUENCE</scope>
    <source>
        <strain evidence="3">Jales19</strain>
    </source>
</reference>
<dbReference type="RefSeq" id="WP_269908910.1">
    <property type="nucleotide sequence ID" value="NZ_JAPFQA010000035.1"/>
</dbReference>
<keyword evidence="4" id="KW-1185">Reference proteome</keyword>
<feature type="domain" description="General stress protein 17M-like" evidence="2">
    <location>
        <begin position="7"/>
        <end position="78"/>
    </location>
</feature>
<dbReference type="PANTHER" id="PTHR36109">
    <property type="entry name" value="MEMBRANE PROTEIN-RELATED"/>
    <property type="match status" value="1"/>
</dbReference>
<keyword evidence="1" id="KW-0472">Membrane</keyword>
<dbReference type="InterPro" id="IPR052948">
    <property type="entry name" value="Low_temp-induced_all0457"/>
</dbReference>
<dbReference type="EMBL" id="JAPFQA010000035">
    <property type="protein sequence ID" value="MCZ8548664.1"/>
    <property type="molecule type" value="Genomic_DNA"/>
</dbReference>
<keyword evidence="1" id="KW-0812">Transmembrane</keyword>
<feature type="transmembrane region" description="Helical" evidence="1">
    <location>
        <begin position="96"/>
        <end position="121"/>
    </location>
</feature>
<keyword evidence="1" id="KW-1133">Transmembrane helix</keyword>